<protein>
    <recommendedName>
        <fullName evidence="4">Polymer-forming cytoskeletal</fullName>
    </recommendedName>
</protein>
<dbReference type="PANTHER" id="PTHR35024">
    <property type="entry name" value="HYPOTHETICAL CYTOSOLIC PROTEIN"/>
    <property type="match status" value="1"/>
</dbReference>
<dbReference type="Proteomes" id="UP000075737">
    <property type="component" value="Unassembled WGS sequence"/>
</dbReference>
<dbReference type="RefSeq" id="WP_068747693.1">
    <property type="nucleotide sequence ID" value="NZ_LOHZ01000022.1"/>
</dbReference>
<dbReference type="Pfam" id="PF04519">
    <property type="entry name" value="Bactofilin"/>
    <property type="match status" value="1"/>
</dbReference>
<keyword evidence="3" id="KW-1185">Reference proteome</keyword>
<gene>
    <name evidence="2" type="ORF">ATZ99_05180</name>
</gene>
<dbReference type="PANTHER" id="PTHR35024:SF4">
    <property type="entry name" value="POLYMER-FORMING CYTOSKELETAL PROTEIN"/>
    <property type="match status" value="1"/>
</dbReference>
<accession>A0A162MSK1</accession>
<evidence type="ECO:0000313" key="3">
    <source>
        <dbReference type="Proteomes" id="UP000075737"/>
    </source>
</evidence>
<organism evidence="2 3">
    <name type="scientific">Thermovenabulum gondwanense</name>
    <dbReference type="NCBI Taxonomy" id="520767"/>
    <lineage>
        <taxon>Bacteria</taxon>
        <taxon>Bacillati</taxon>
        <taxon>Bacillota</taxon>
        <taxon>Clostridia</taxon>
        <taxon>Thermosediminibacterales</taxon>
        <taxon>Thermosediminibacteraceae</taxon>
        <taxon>Thermovenabulum</taxon>
    </lineage>
</organism>
<evidence type="ECO:0000313" key="2">
    <source>
        <dbReference type="EMBL" id="KYO67232.1"/>
    </source>
</evidence>
<dbReference type="EMBL" id="LOHZ01000022">
    <property type="protein sequence ID" value="KYO67232.1"/>
    <property type="molecule type" value="Genomic_DNA"/>
</dbReference>
<evidence type="ECO:0008006" key="4">
    <source>
        <dbReference type="Google" id="ProtNLM"/>
    </source>
</evidence>
<sequence>MFGKKEELNSAKDRVETIIGKNAEFQGKIISSGVLKIDGTMEGEIESESDIIISEGSKVKAQIKANNAVIAGEYQGNIFLKGKLYIKTSGKVTGDVKVEGIIVEEGAEFNGKCEMIRTENG</sequence>
<name>A0A162MSK1_9FIRM</name>
<evidence type="ECO:0000256" key="1">
    <source>
        <dbReference type="ARBA" id="ARBA00044755"/>
    </source>
</evidence>
<dbReference type="STRING" id="520767.ATZ99_05180"/>
<proteinExistence type="inferred from homology"/>
<comment type="similarity">
    <text evidence="1">Belongs to the bactofilin family.</text>
</comment>
<comment type="caution">
    <text evidence="2">The sequence shown here is derived from an EMBL/GenBank/DDBJ whole genome shotgun (WGS) entry which is preliminary data.</text>
</comment>
<dbReference type="OrthoDB" id="9802488at2"/>
<dbReference type="InterPro" id="IPR007607">
    <property type="entry name" value="BacA/B"/>
</dbReference>
<reference evidence="2 3" key="1">
    <citation type="submission" date="2015-12" db="EMBL/GenBank/DDBJ databases">
        <title>Draft genome of Thermovenabulum gondwanense isolated from a red thermophilic microbial mat colonisisng an outflow channel of a bore well.</title>
        <authorList>
            <person name="Patel B.K."/>
        </authorList>
    </citation>
    <scope>NUCLEOTIDE SEQUENCE [LARGE SCALE GENOMIC DNA]</scope>
    <source>
        <strain evidence="2 3">R270</strain>
    </source>
</reference>
<dbReference type="AlphaFoldDB" id="A0A162MSK1"/>